<feature type="domain" description="Rab-GAP TBC" evidence="4">
    <location>
        <begin position="302"/>
        <end position="520"/>
    </location>
</feature>
<dbReference type="FunFam" id="1.10.472.80:FF:000005">
    <property type="entry name" value="TBC1 domain family member 15"/>
    <property type="match status" value="1"/>
</dbReference>
<evidence type="ECO:0000259" key="4">
    <source>
        <dbReference type="PROSITE" id="PS50086"/>
    </source>
</evidence>
<dbReference type="EMBL" id="PJQM01005225">
    <property type="protein sequence ID" value="RCH82125.1"/>
    <property type="molecule type" value="Genomic_DNA"/>
</dbReference>
<keyword evidence="6" id="KW-1185">Reference proteome</keyword>
<dbReference type="SUPFAM" id="SSF47923">
    <property type="entry name" value="Ypt/Rab-GAP domain of gyp1p"/>
    <property type="match status" value="2"/>
</dbReference>
<accession>A0A367IWN8</accession>
<sequence length="598" mass="69725">AFVQVDIHPDDKNEIQSSIVLPEEHTLYALSAPVDTIHSLLVQAPSFSRWYGHIVINFKEGPSAGPFWFHDDESKSTMLQKNTQGGKFVGNTQQVRWGGDEFIDRLGQLVPVHTSETDYLYLVGHGNTSPALFAATQMDPFVATLKEARWNILEKLSRVTKFSRDTAVNLLSKPATRPLVPLFPTHVQEMCHQNETVKQTVDDYDSARIFLAKWAAGLAAQSSHTVPKDQKYRHVGVWGHDGWEEDTALGVFEILNSENDVSIPTHTRTTPVTSAEWHSYFDQKGRLLVDLEIVKKHIFSGGLDMRIRKQAWLFLTGVYAWDSDTQERQRIDQEKSKHYLDLKHQWFNNASLRETSEWQDQKHRIDKDVHRTDRTVDIYMNQDLDTPNMQSGSNHHLETLKHILCTYNVFNTELGYVQGMSDLLSPLYAVIEDEALAFWAFVGFMERMKSNFYTDQSGMHQQLLTMDLLLQFMDPSLYKHFERTDSGNFFFCFRWLLVWFKREFTWKDMLVLWEVLWTDYLTDKFHLFVALSILDQHRDVMMEYLKNFDEILKYTNDLSMTIDLQETLQRAEILYYQFKQRMEAVESKRQSGSTVKLP</sequence>
<dbReference type="SMART" id="SM00164">
    <property type="entry name" value="TBC"/>
    <property type="match status" value="1"/>
</dbReference>
<proteinExistence type="predicted"/>
<evidence type="ECO:0000313" key="6">
    <source>
        <dbReference type="Proteomes" id="UP000253551"/>
    </source>
</evidence>
<protein>
    <recommendedName>
        <fullName evidence="2">GTPase-activating protein GYP7</fullName>
    </recommendedName>
    <alternativeName>
        <fullName evidence="3">GAP for YPT7</fullName>
    </alternativeName>
</protein>
<name>A0A367IWN8_RHIST</name>
<dbReference type="Pfam" id="PF00566">
    <property type="entry name" value="RabGAP-TBC"/>
    <property type="match status" value="1"/>
</dbReference>
<dbReference type="PROSITE" id="PS50086">
    <property type="entry name" value="TBC_RABGAP"/>
    <property type="match status" value="1"/>
</dbReference>
<dbReference type="Gene3D" id="1.10.8.270">
    <property type="entry name" value="putative rabgap domain of human tbc1 domain family member 14 like domains"/>
    <property type="match status" value="1"/>
</dbReference>
<evidence type="ECO:0000256" key="3">
    <source>
        <dbReference type="ARBA" id="ARBA00082648"/>
    </source>
</evidence>
<evidence type="ECO:0000256" key="2">
    <source>
        <dbReference type="ARBA" id="ARBA00072091"/>
    </source>
</evidence>
<reference evidence="5 6" key="1">
    <citation type="journal article" date="2018" name="G3 (Bethesda)">
        <title>Phylogenetic and Phylogenomic Definition of Rhizopus Species.</title>
        <authorList>
            <person name="Gryganskyi A.P."/>
            <person name="Golan J."/>
            <person name="Dolatabadi S."/>
            <person name="Mondo S."/>
            <person name="Robb S."/>
            <person name="Idnurm A."/>
            <person name="Muszewska A."/>
            <person name="Steczkiewicz K."/>
            <person name="Masonjones S."/>
            <person name="Liao H.L."/>
            <person name="Gajdeczka M.T."/>
            <person name="Anike F."/>
            <person name="Vuek A."/>
            <person name="Anishchenko I.M."/>
            <person name="Voigt K."/>
            <person name="de Hoog G.S."/>
            <person name="Smith M.E."/>
            <person name="Heitman J."/>
            <person name="Vilgalys R."/>
            <person name="Stajich J.E."/>
        </authorList>
    </citation>
    <scope>NUCLEOTIDE SEQUENCE [LARGE SCALE GENOMIC DNA]</scope>
    <source>
        <strain evidence="5 6">LSU 92-RS-03</strain>
    </source>
</reference>
<dbReference type="OrthoDB" id="10264062at2759"/>
<gene>
    <name evidence="5" type="primary">GYP7_1</name>
    <name evidence="5" type="ORF">CU098_001419</name>
</gene>
<dbReference type="GO" id="GO:0005737">
    <property type="term" value="C:cytoplasm"/>
    <property type="evidence" value="ECO:0007669"/>
    <property type="project" value="UniProtKB-ARBA"/>
</dbReference>
<comment type="caution">
    <text evidence="5">The sequence shown here is derived from an EMBL/GenBank/DDBJ whole genome shotgun (WGS) entry which is preliminary data.</text>
</comment>
<dbReference type="AlphaFoldDB" id="A0A367IWN8"/>
<evidence type="ECO:0000313" key="5">
    <source>
        <dbReference type="EMBL" id="RCH82125.1"/>
    </source>
</evidence>
<dbReference type="PANTHER" id="PTHR22957:SF502">
    <property type="entry name" value="SMALL G PROTEIN SIGNALING MODULATOR 2-RELATED"/>
    <property type="match status" value="1"/>
</dbReference>
<organism evidence="5 6">
    <name type="scientific">Rhizopus stolonifer</name>
    <name type="common">Rhizopus nigricans</name>
    <dbReference type="NCBI Taxonomy" id="4846"/>
    <lineage>
        <taxon>Eukaryota</taxon>
        <taxon>Fungi</taxon>
        <taxon>Fungi incertae sedis</taxon>
        <taxon>Mucoromycota</taxon>
        <taxon>Mucoromycotina</taxon>
        <taxon>Mucoromycetes</taxon>
        <taxon>Mucorales</taxon>
        <taxon>Mucorineae</taxon>
        <taxon>Rhizopodaceae</taxon>
        <taxon>Rhizopus</taxon>
    </lineage>
</organism>
<feature type="non-terminal residue" evidence="5">
    <location>
        <position position="598"/>
    </location>
</feature>
<dbReference type="GO" id="GO:0005096">
    <property type="term" value="F:GTPase activator activity"/>
    <property type="evidence" value="ECO:0007669"/>
    <property type="project" value="UniProtKB-KW"/>
</dbReference>
<dbReference type="Proteomes" id="UP000253551">
    <property type="component" value="Unassembled WGS sequence"/>
</dbReference>
<dbReference type="STRING" id="4846.A0A367IWN8"/>
<dbReference type="InterPro" id="IPR035969">
    <property type="entry name" value="Rab-GAP_TBC_sf"/>
</dbReference>
<keyword evidence="1" id="KW-0343">GTPase activation</keyword>
<dbReference type="Gene3D" id="1.10.472.80">
    <property type="entry name" value="Ypt/Rab-GAP domain of gyp1p, domain 3"/>
    <property type="match status" value="1"/>
</dbReference>
<evidence type="ECO:0000256" key="1">
    <source>
        <dbReference type="ARBA" id="ARBA00022468"/>
    </source>
</evidence>
<dbReference type="InterPro" id="IPR000195">
    <property type="entry name" value="Rab-GAP-TBC_dom"/>
</dbReference>
<feature type="non-terminal residue" evidence="5">
    <location>
        <position position="1"/>
    </location>
</feature>
<dbReference type="PANTHER" id="PTHR22957">
    <property type="entry name" value="TBC1 DOMAIN FAMILY MEMBER GTPASE-ACTIVATING PROTEIN"/>
    <property type="match status" value="1"/>
</dbReference>